<keyword evidence="6" id="KW-1185">Reference proteome</keyword>
<keyword evidence="3" id="KW-0677">Repeat</keyword>
<dbReference type="CDD" id="cd04277">
    <property type="entry name" value="ZnMc_serralysin_like"/>
    <property type="match status" value="1"/>
</dbReference>
<evidence type="ECO:0000313" key="5">
    <source>
        <dbReference type="EMBL" id="MFC3002788.1"/>
    </source>
</evidence>
<gene>
    <name evidence="5" type="ORF">ACFOD3_23010</name>
</gene>
<proteinExistence type="predicted"/>
<dbReference type="RefSeq" id="WP_216838941.1">
    <property type="nucleotide sequence ID" value="NZ_JAFNJS010000008.1"/>
</dbReference>
<dbReference type="Pfam" id="PF00353">
    <property type="entry name" value="HemolysinCabind"/>
    <property type="match status" value="5"/>
</dbReference>
<comment type="subcellular location">
    <subcellularLocation>
        <location evidence="1">Secreted</location>
    </subcellularLocation>
</comment>
<dbReference type="InterPro" id="IPR050557">
    <property type="entry name" value="RTX_toxin/Mannuronan_C5-epim"/>
</dbReference>
<dbReference type="EMBL" id="JBHRSB010000008">
    <property type="protein sequence ID" value="MFC3002788.1"/>
    <property type="molecule type" value="Genomic_DNA"/>
</dbReference>
<feature type="domain" description="Peptidase M10 serralysin C-terminal" evidence="4">
    <location>
        <begin position="275"/>
        <end position="338"/>
    </location>
</feature>
<dbReference type="InterPro" id="IPR001343">
    <property type="entry name" value="Hemolysn_Ca-bd"/>
</dbReference>
<sequence length="826" mass="84131">MCMICAGTGLRAEDQPAQHLAASLAVPPQRQWEFADYTGDATLDSLLLGSRWTGTSLSYALPADQAAWGDGVLAGLSEAALPPSESLARAMDLILTGRSEGAEGTLQRLTSLSAFTPLTLARGEDVDGATLRLGLADRLPEAFGLAFPPGDEVWGGGTPSIGPGVRGGDIWLSFANFMTGPGGVLDPVPGGLAWHTLTHELGHALGLAHPHQGPGQAGGTVVAMPDAWNSVEFTNMAYRLHPDGSVDDQSPIDSFDLPQTWMTYDIRALQHLYGANYTTESGDTVYRFDPLTGEVTVNGLGQGAPGTNRILLTIWDGGGRDTYDLSAYADDLRIDLAPGAGSILAPDQLADLTPLGEEPGTWRAQRNLYNAFLYQDDPRSLIEDVWGGTGDDRISGNLAANRLLGAAGADTLLGLQGADTLDGGAGADRMEGGAGDDTYLVDQSGDRVVEQAGGGRDTVIAARGWQLGAHFEALLLTEAAGAARGLGNAEANRIEGNGADNTLVGGAGNDALSGHGGIDRLFGEADADLLYGGAGDDLLFGGDGDDLLLGGEGADRMAGGTGNDSYAIDQAGDRVLERAEEGQDTVISSLEITRLGAALEELVLIDRALQGFGNALDNDISGSAMDNRLSGLGGDDTISGGAGADRVLGGAGADSLVGGSGDDWLAGGVGDDSLEGGSGRDTLRGGEGADVLLGGAGDDRMAGDAGADTLLGEGGNDTLIGDAGNDLLVGGSGEVRLQGGAGADIFAWAGGSEGRLIIADFSLAEDRIGLAAYYDDFAVLADDLSGIEGGTLLRMDNGNEVVIQGLALAEVSASLFLLAPPGSLVG</sequence>
<accession>A0ABV7C214</accession>
<dbReference type="InterPro" id="IPR018511">
    <property type="entry name" value="Hemolysin-typ_Ca-bd_CS"/>
</dbReference>
<dbReference type="InterPro" id="IPR013858">
    <property type="entry name" value="Peptidase_M10B_C"/>
</dbReference>
<protein>
    <submittedName>
        <fullName evidence="5">M10 family metallopeptidase</fullName>
    </submittedName>
</protein>
<dbReference type="PROSITE" id="PS00330">
    <property type="entry name" value="HEMOLYSIN_CALCIUM"/>
    <property type="match status" value="6"/>
</dbReference>
<name>A0ABV7C214_9PROT</name>
<dbReference type="Proteomes" id="UP001595420">
    <property type="component" value="Unassembled WGS sequence"/>
</dbReference>
<comment type="caution">
    <text evidence="5">The sequence shown here is derived from an EMBL/GenBank/DDBJ whole genome shotgun (WGS) entry which is preliminary data.</text>
</comment>
<evidence type="ECO:0000259" key="4">
    <source>
        <dbReference type="Pfam" id="PF08548"/>
    </source>
</evidence>
<organism evidence="5 6">
    <name type="scientific">Falsiroseomonas tokyonensis</name>
    <dbReference type="NCBI Taxonomy" id="430521"/>
    <lineage>
        <taxon>Bacteria</taxon>
        <taxon>Pseudomonadati</taxon>
        <taxon>Pseudomonadota</taxon>
        <taxon>Alphaproteobacteria</taxon>
        <taxon>Acetobacterales</taxon>
        <taxon>Roseomonadaceae</taxon>
        <taxon>Falsiroseomonas</taxon>
    </lineage>
</organism>
<dbReference type="PANTHER" id="PTHR38340">
    <property type="entry name" value="S-LAYER PROTEIN"/>
    <property type="match status" value="1"/>
</dbReference>
<keyword evidence="2" id="KW-0964">Secreted</keyword>
<dbReference type="PANTHER" id="PTHR38340:SF1">
    <property type="entry name" value="S-LAYER PROTEIN"/>
    <property type="match status" value="1"/>
</dbReference>
<evidence type="ECO:0000256" key="1">
    <source>
        <dbReference type="ARBA" id="ARBA00004613"/>
    </source>
</evidence>
<evidence type="ECO:0000313" key="6">
    <source>
        <dbReference type="Proteomes" id="UP001595420"/>
    </source>
</evidence>
<evidence type="ECO:0000256" key="3">
    <source>
        <dbReference type="ARBA" id="ARBA00022737"/>
    </source>
</evidence>
<evidence type="ECO:0000256" key="2">
    <source>
        <dbReference type="ARBA" id="ARBA00022525"/>
    </source>
</evidence>
<dbReference type="InterPro" id="IPR034033">
    <property type="entry name" value="Serralysin-like"/>
</dbReference>
<reference evidence="6" key="1">
    <citation type="journal article" date="2019" name="Int. J. Syst. Evol. Microbiol.">
        <title>The Global Catalogue of Microorganisms (GCM) 10K type strain sequencing project: providing services to taxonomists for standard genome sequencing and annotation.</title>
        <authorList>
            <consortium name="The Broad Institute Genomics Platform"/>
            <consortium name="The Broad Institute Genome Sequencing Center for Infectious Disease"/>
            <person name="Wu L."/>
            <person name="Ma J."/>
        </authorList>
    </citation>
    <scope>NUCLEOTIDE SEQUENCE [LARGE SCALE GENOMIC DNA]</scope>
    <source>
        <strain evidence="6">CGMCC 1.16855</strain>
    </source>
</reference>
<dbReference type="Pfam" id="PF08548">
    <property type="entry name" value="Peptidase_M10_C"/>
    <property type="match status" value="1"/>
</dbReference>